<dbReference type="SMART" id="SM00032">
    <property type="entry name" value="CCP"/>
    <property type="match status" value="2"/>
</dbReference>
<evidence type="ECO:0000256" key="10">
    <source>
        <dbReference type="ARBA" id="ARBA00023170"/>
    </source>
</evidence>
<dbReference type="PROSITE" id="PS00022">
    <property type="entry name" value="EGF_1"/>
    <property type="match status" value="1"/>
</dbReference>
<evidence type="ECO:0000256" key="3">
    <source>
        <dbReference type="ARBA" id="ARBA00022583"/>
    </source>
</evidence>
<accession>A0A3M6TKJ5</accession>
<dbReference type="InterPro" id="IPR000742">
    <property type="entry name" value="EGF"/>
</dbReference>
<dbReference type="SMART" id="SM00179">
    <property type="entry name" value="EGF_CA"/>
    <property type="match status" value="7"/>
</dbReference>
<evidence type="ECO:0000256" key="12">
    <source>
        <dbReference type="PROSITE-ProRule" id="PRU00076"/>
    </source>
</evidence>
<dbReference type="SMART" id="SM01411">
    <property type="entry name" value="Ephrin_rec_like"/>
    <property type="match status" value="1"/>
</dbReference>
<dbReference type="Pfam" id="PF13927">
    <property type="entry name" value="Ig_3"/>
    <property type="match status" value="1"/>
</dbReference>
<feature type="domain" description="EGF-like" evidence="17">
    <location>
        <begin position="158"/>
        <end position="196"/>
    </location>
</feature>
<dbReference type="InterPro" id="IPR013783">
    <property type="entry name" value="Ig-like_fold"/>
</dbReference>
<keyword evidence="9 12" id="KW-1015">Disulfide bond</keyword>
<evidence type="ECO:0000256" key="1">
    <source>
        <dbReference type="ARBA" id="ARBA00004479"/>
    </source>
</evidence>
<feature type="disulfide bond" evidence="12">
    <location>
        <begin position="146"/>
        <end position="155"/>
    </location>
</feature>
<reference evidence="20 21" key="1">
    <citation type="journal article" date="2018" name="Sci. Rep.">
        <title>Comparative analysis of the Pocillopora damicornis genome highlights role of immune system in coral evolution.</title>
        <authorList>
            <person name="Cunning R."/>
            <person name="Bay R.A."/>
            <person name="Gillette P."/>
            <person name="Baker A.C."/>
            <person name="Traylor-Knowles N."/>
        </authorList>
    </citation>
    <scope>NUCLEOTIDE SEQUENCE [LARGE SCALE GENOMIC DNA]</scope>
    <source>
        <strain evidence="20">RSMAS</strain>
        <tissue evidence="20">Whole animal</tissue>
    </source>
</reference>
<keyword evidence="5" id="KW-0732">Signal</keyword>
<feature type="domain" description="Ig-like" evidence="18">
    <location>
        <begin position="1966"/>
        <end position="2047"/>
    </location>
</feature>
<evidence type="ECO:0000256" key="7">
    <source>
        <dbReference type="ARBA" id="ARBA00022989"/>
    </source>
</evidence>
<dbReference type="PROSITE" id="PS50923">
    <property type="entry name" value="SUSHI"/>
    <property type="match status" value="2"/>
</dbReference>
<dbReference type="FunFam" id="2.10.25.10:FF:000009">
    <property type="entry name" value="Low-density lipoprotein receptor isoform 1"/>
    <property type="match status" value="1"/>
</dbReference>
<protein>
    <recommendedName>
        <fullName evidence="22">Fibulin-5</fullName>
    </recommendedName>
</protein>
<evidence type="ECO:0000256" key="6">
    <source>
        <dbReference type="ARBA" id="ARBA00022737"/>
    </source>
</evidence>
<feature type="region of interest" description="Disordered" evidence="15">
    <location>
        <begin position="2379"/>
        <end position="2413"/>
    </location>
</feature>
<dbReference type="SUPFAM" id="SSF57535">
    <property type="entry name" value="Complement control module/SCR domain"/>
    <property type="match status" value="2"/>
</dbReference>
<dbReference type="PROSITE" id="PS01187">
    <property type="entry name" value="EGF_CA"/>
    <property type="match status" value="2"/>
</dbReference>
<dbReference type="InterPro" id="IPR049883">
    <property type="entry name" value="NOTCH1_EGF-like"/>
</dbReference>
<evidence type="ECO:0000259" key="17">
    <source>
        <dbReference type="PROSITE" id="PS50026"/>
    </source>
</evidence>
<dbReference type="EMBL" id="RCHS01003430">
    <property type="protein sequence ID" value="RMX41947.1"/>
    <property type="molecule type" value="Genomic_DNA"/>
</dbReference>
<comment type="caution">
    <text evidence="12">Lacks conserved residue(s) required for the propagation of feature annotation.</text>
</comment>
<dbReference type="GO" id="GO:0016020">
    <property type="term" value="C:membrane"/>
    <property type="evidence" value="ECO:0007669"/>
    <property type="project" value="UniProtKB-SubCell"/>
</dbReference>
<feature type="domain" description="EGF-like" evidence="17">
    <location>
        <begin position="358"/>
        <end position="397"/>
    </location>
</feature>
<dbReference type="InterPro" id="IPR018097">
    <property type="entry name" value="EGF_Ca-bd_CS"/>
</dbReference>
<dbReference type="PROSITE" id="PS50835">
    <property type="entry name" value="IG_LIKE"/>
    <property type="match status" value="2"/>
</dbReference>
<feature type="coiled-coil region" evidence="14">
    <location>
        <begin position="1253"/>
        <end position="1315"/>
    </location>
</feature>
<dbReference type="PROSITE" id="PS01186">
    <property type="entry name" value="EGF_2"/>
    <property type="match status" value="6"/>
</dbReference>
<dbReference type="SUPFAM" id="SSF57196">
    <property type="entry name" value="EGF/Laminin"/>
    <property type="match status" value="2"/>
</dbReference>
<dbReference type="InterPro" id="IPR001881">
    <property type="entry name" value="EGF-like_Ca-bd_dom"/>
</dbReference>
<keyword evidence="7 16" id="KW-1133">Transmembrane helix</keyword>
<dbReference type="InterPro" id="IPR009030">
    <property type="entry name" value="Growth_fac_rcpt_cys_sf"/>
</dbReference>
<dbReference type="PANTHER" id="PTHR24050">
    <property type="entry name" value="PA14 DOMAIN-CONTAINING PROTEIN"/>
    <property type="match status" value="1"/>
</dbReference>
<keyword evidence="13" id="KW-0768">Sushi</keyword>
<evidence type="ECO:0000259" key="18">
    <source>
        <dbReference type="PROSITE" id="PS50835"/>
    </source>
</evidence>
<dbReference type="OrthoDB" id="5966516at2759"/>
<feature type="domain" description="EGF-like" evidence="17">
    <location>
        <begin position="237"/>
        <end position="275"/>
    </location>
</feature>
<sequence>MRSAVTKACGVIQPVNLEMMIKGSLLLRILFLVVFAGYATSLRAGGRNVLTRWVTTYVSVGYSRAVRTTNGRTCTKEYSWGCWNCRRCRTLYKTVIRSFTRSEARQKPIYYCAVGWKANGDECTIPICTGGCQNGGRCISPELCQCTSGWQGPKCRSDVNECVTNNGGCQHHCDNTAGSYSCFCDPGYNTSGRQCPDIDECSGPNKCQQKCVNKPGNYSCDCHVGYRLNNNSITCSDIDECPQSLCQYKCNNTEGSFVCTCPRGYLLTTNKRDCADHDECITGHHTCHQRCVNHPGGYSCACKMGFTLSKDNHSCSDVDECKLRFAGCAYQCNNTIGSFQCICPSGYVLNADNRSCSDRNECEGQHNCGQICGNTPGSYYCTCRPGYYLSSDLRTCKGYPCASISRPAKGYMNCSGKTVDSICQFTCQPGYELTGSPVRMCLANGKWSGTRAACKVKMCDKPAPPANGFVQIPCSTTYKGKCSFGCRSGFFLYGSKTVSCTEDSTWFPIPGKCEAITVCHPNPCFHGGKCNPINRTHFWCNCTNTAYTGDRCHEGIFHQPTYPRLQRGSSVNITFKLSPPDKQLTVTPSTSGLEFVPRSLVIHPEQLAEGKLYHANMAIKALLPGMHLTTYTLSGVGALSYQALPPDIVVVVENETSCNDGLLSTLPLGCYKTRLLRCPDSDNFLYARSTDPWKQAQGTVSTEGVATLISVNNLTLPLGIRGTALEKLNLSHYSVSSDNMLCKAQPPMDVQCLPSEIVASVFLQSLTTSFPRWLRLIPTKTLSSLEPNEAITYLWSGLQLKGILKGLGLFVNDRSFYSALLYSGSLSVEVNNMSVVLPKYDGKNKHMVVTDICSNSWPADALVIFNPLSYKALQAMPVYKQLESRGWQVTVMALQFSKVGALNYSVFTRKRGNKLIPGSLGFYGRVAKTINGSHPVGSLGVRLVGNAIFGISNIDEVWKDNLFSWRAGINGEVTAEMILFLLEQKVSVDLRLQQSSGIVEFKESPSNKSCKATDTYELSLNGFLEKDPFESTLLGAFIESKNSKVSLYANSQRLINSSTKEPSESSAIQLEFSLTGIVKFGPLRFPNMSLSIETSSEELKKCHDPGNITDSGLIISASFNQGAVLGRFFSSLDSDSLHIFLPSNSQNSSESVLETSLAFLGDSFKTRVKISKQSLNFEKEISLFDNYRLSINGSSQLQSWDFLSLRVSGTFGKPDVNSDQKALEDAIKEMISDYIKIIAETTIKRLKVLQGMRDKMNTRVSRSSLRLAQAENNTHSAVEQYLIALKAKNAAMKEVRRAEKVLTNSTDELNELKESLERLCTIIECPYSCVNGTACSTCYEDLISREQGVCPAICHKLRQDRLTPFWKTSTCVKEDCDFSGGDLLSPIACSFEKIGKRVLKPAITMGGTALLTSMGVPPVAAYAISSGVTNAAFEYEESKDPEKAAETGVKSGVEGAVGSEVGNTLGLTNSDPDGSSALWIGLATGIHEASQQCNSGGSWDCELEPYSCPEELFNYRYINIPFQCETSCEVNVVRETIATPCCREVNCASRIKDLECQKRNAFCRMTRQKAMLKLNSAKKNILKPLMELQQAKEVFNIAHIELVKRKLELEAASGERDTLRRAHSAILKGADILFLSNEKSRAFIQDAIALTQLWNSTNETCPLDINEISFDVTLSSPSETVIPVLFKIASASKEKNIYSMIDFVALNDSLQRTAKQIVNELFGNVNVILRSGHPLNQLKNPKGNGRRRRAIDEPGSDVTKLVEYKRKCALVTNYNRALSDIIGTLYNISRKSLRSLNNVKNLNSEKYAEFRNPSLNLTQAAEFGLSEKDIDDSINAVESDKEVKNAASLIKIRNATNHRKVQTAVDMVFRDWEASMETVFNRTSLECSGFIDCMEDFVENFLFLYQGIDLPEAILLRQQIAILGQEVKSLLSYEDLSVSEAANKASNILKRLKDTRDANVFCAVAPNITQHPVPIKNLKIGQALELSCKATGDPAPTYRWRKNGEIIPGRKTNTFRIEKVAKADDGNYTCEAYNHLSVEPSTPSHIVIHPPPALVYQPPRNKNVPLNTGFFMKCTATSVSKPLRYQWIYKPFGGENYTLVPNATFSVLNFRSVEKNKEGFYKCNASNPFDYTISHNIRLRILGFSLVVPSLGLSLQISGEKKHLEEAYNESISVIGDNIKFRQDVESGFHQIVSNLVDLPSDAVQDLSVEDCQMISQRSGNISCKVAFRLRSFNMTEPKTMNKTASENAVSVMDSAQQLERALAKLVNESVISGITSDANSVRLKLDPTSWSVGKYISLCPIGTVLYGNNFICVNCPPGAYGDINGTLPACFPCPVGTYQPDEGQTSCVPCPPGFTSGSIGLEDISSCQDLTLDTTTPGARTSQLSNVSTTLSRPSPTASLTTHEDEISSEEPKTLNVRSYHDVSFKWKIAFGVCLAVTIILLAGMLLYGVNYRVKKIRRFGLSNNDSTKKSKSGHTFQNPVYDDTEVHGQAYTQSNVTYELTEPPAKKKMVAIAENDKHTPQNPLCSVPEADNQDPLECGHVNPAYQMTGDTDREMETCKNSLEILQ</sequence>
<dbReference type="GO" id="GO:0006897">
    <property type="term" value="P:endocytosis"/>
    <property type="evidence" value="ECO:0007669"/>
    <property type="project" value="UniProtKB-KW"/>
</dbReference>
<feature type="disulfide bond" evidence="12">
    <location>
        <begin position="128"/>
        <end position="138"/>
    </location>
</feature>
<dbReference type="CDD" id="cd00033">
    <property type="entry name" value="CCP"/>
    <property type="match status" value="2"/>
</dbReference>
<dbReference type="Gene3D" id="2.10.70.10">
    <property type="entry name" value="Complement Module, domain 1"/>
    <property type="match status" value="2"/>
</dbReference>
<organism evidence="20 21">
    <name type="scientific">Pocillopora damicornis</name>
    <name type="common">Cauliflower coral</name>
    <name type="synonym">Millepora damicornis</name>
    <dbReference type="NCBI Taxonomy" id="46731"/>
    <lineage>
        <taxon>Eukaryota</taxon>
        <taxon>Metazoa</taxon>
        <taxon>Cnidaria</taxon>
        <taxon>Anthozoa</taxon>
        <taxon>Hexacorallia</taxon>
        <taxon>Scleractinia</taxon>
        <taxon>Astrocoeniina</taxon>
        <taxon>Pocilloporidae</taxon>
        <taxon>Pocillopora</taxon>
    </lineage>
</organism>
<dbReference type="Pfam" id="PF00084">
    <property type="entry name" value="Sushi"/>
    <property type="match status" value="2"/>
</dbReference>
<dbReference type="STRING" id="46731.A0A3M6TKJ5"/>
<comment type="subcellular location">
    <subcellularLocation>
        <location evidence="1">Membrane</location>
        <topology evidence="1">Single-pass type I membrane protein</topology>
    </subcellularLocation>
</comment>
<feature type="disulfide bond" evidence="13">
    <location>
        <begin position="486"/>
        <end position="513"/>
    </location>
</feature>
<feature type="disulfide bond" evidence="13">
    <location>
        <begin position="427"/>
        <end position="454"/>
    </location>
</feature>
<evidence type="ECO:0000256" key="14">
    <source>
        <dbReference type="SAM" id="Coils"/>
    </source>
</evidence>
<keyword evidence="2 12" id="KW-0245">EGF-like domain</keyword>
<dbReference type="InterPro" id="IPR000152">
    <property type="entry name" value="EGF-type_Asp/Asn_hydroxyl_site"/>
</dbReference>
<evidence type="ECO:0000256" key="8">
    <source>
        <dbReference type="ARBA" id="ARBA00023136"/>
    </source>
</evidence>
<evidence type="ECO:0008006" key="22">
    <source>
        <dbReference type="Google" id="ProtNLM"/>
    </source>
</evidence>
<keyword evidence="6" id="KW-0677">Repeat</keyword>
<keyword evidence="10" id="KW-0675">Receptor</keyword>
<evidence type="ECO:0000256" key="11">
    <source>
        <dbReference type="ARBA" id="ARBA00023180"/>
    </source>
</evidence>
<dbReference type="Proteomes" id="UP000275408">
    <property type="component" value="Unassembled WGS sequence"/>
</dbReference>
<evidence type="ECO:0000256" key="16">
    <source>
        <dbReference type="SAM" id="Phobius"/>
    </source>
</evidence>
<dbReference type="InterPro" id="IPR052235">
    <property type="entry name" value="Nephronectin_domain"/>
</dbReference>
<feature type="compositionally biased region" description="Basic and acidic residues" evidence="15">
    <location>
        <begin position="2403"/>
        <end position="2413"/>
    </location>
</feature>
<evidence type="ECO:0000259" key="19">
    <source>
        <dbReference type="PROSITE" id="PS50923"/>
    </source>
</evidence>
<dbReference type="Gene3D" id="2.60.40.10">
    <property type="entry name" value="Immunoglobulins"/>
    <property type="match status" value="2"/>
</dbReference>
<keyword evidence="4 16" id="KW-0812">Transmembrane</keyword>
<feature type="domain" description="EGF-like" evidence="17">
    <location>
        <begin position="515"/>
        <end position="553"/>
    </location>
</feature>
<dbReference type="SMART" id="SM00409">
    <property type="entry name" value="IG"/>
    <property type="match status" value="2"/>
</dbReference>
<feature type="transmembrane region" description="Helical" evidence="16">
    <location>
        <begin position="2430"/>
        <end position="2451"/>
    </location>
</feature>
<dbReference type="Gene3D" id="2.10.50.10">
    <property type="entry name" value="Tumor Necrosis Factor Receptor, subunit A, domain 2"/>
    <property type="match status" value="1"/>
</dbReference>
<evidence type="ECO:0000256" key="2">
    <source>
        <dbReference type="ARBA" id="ARBA00022536"/>
    </source>
</evidence>
<dbReference type="InterPro" id="IPR003598">
    <property type="entry name" value="Ig_sub2"/>
</dbReference>
<dbReference type="InterPro" id="IPR035976">
    <property type="entry name" value="Sushi/SCR/CCP_sf"/>
</dbReference>
<feature type="transmembrane region" description="Helical" evidence="16">
    <location>
        <begin position="25"/>
        <end position="42"/>
    </location>
</feature>
<dbReference type="SUPFAM" id="SSF48726">
    <property type="entry name" value="Immunoglobulin"/>
    <property type="match status" value="2"/>
</dbReference>
<keyword evidence="3" id="KW-0254">Endocytosis</keyword>
<gene>
    <name evidence="20" type="ORF">pdam_00020939</name>
</gene>
<comment type="caution">
    <text evidence="20">The sequence shown here is derived from an EMBL/GenBank/DDBJ whole genome shotgun (WGS) entry which is preliminary data.</text>
</comment>
<feature type="domain" description="Sushi" evidence="19">
    <location>
        <begin position="394"/>
        <end position="456"/>
    </location>
</feature>
<evidence type="ECO:0000256" key="15">
    <source>
        <dbReference type="SAM" id="MobiDB-lite"/>
    </source>
</evidence>
<keyword evidence="11" id="KW-0325">Glycoprotein</keyword>
<keyword evidence="14" id="KW-0175">Coiled coil</keyword>
<evidence type="ECO:0000256" key="4">
    <source>
        <dbReference type="ARBA" id="ARBA00022692"/>
    </source>
</evidence>
<dbReference type="GO" id="GO:0005509">
    <property type="term" value="F:calcium ion binding"/>
    <property type="evidence" value="ECO:0007669"/>
    <property type="project" value="InterPro"/>
</dbReference>
<evidence type="ECO:0000256" key="13">
    <source>
        <dbReference type="PROSITE-ProRule" id="PRU00302"/>
    </source>
</evidence>
<evidence type="ECO:0000256" key="5">
    <source>
        <dbReference type="ARBA" id="ARBA00022729"/>
    </source>
</evidence>
<feature type="domain" description="EGF-like" evidence="17">
    <location>
        <begin position="197"/>
        <end position="232"/>
    </location>
</feature>
<dbReference type="Gene3D" id="2.10.25.10">
    <property type="entry name" value="Laminin"/>
    <property type="match status" value="8"/>
</dbReference>
<feature type="compositionally biased region" description="Polar residues" evidence="15">
    <location>
        <begin position="2379"/>
        <end position="2402"/>
    </location>
</feature>
<dbReference type="PROSITE" id="PS00010">
    <property type="entry name" value="ASX_HYDROXYL"/>
    <property type="match status" value="6"/>
</dbReference>
<feature type="domain" description="EGF-like" evidence="17">
    <location>
        <begin position="276"/>
        <end position="316"/>
    </location>
</feature>
<keyword evidence="8 16" id="KW-0472">Membrane</keyword>
<dbReference type="Pfam" id="PF07645">
    <property type="entry name" value="EGF_CA"/>
    <property type="match status" value="6"/>
</dbReference>
<dbReference type="CDD" id="cd00054">
    <property type="entry name" value="EGF_CA"/>
    <property type="match status" value="5"/>
</dbReference>
<feature type="domain" description="EGF-like" evidence="17">
    <location>
        <begin position="317"/>
        <end position="357"/>
    </location>
</feature>
<evidence type="ECO:0000313" key="20">
    <source>
        <dbReference type="EMBL" id="RMX41947.1"/>
    </source>
</evidence>
<dbReference type="FunFam" id="2.10.25.10:FF:000119">
    <property type="entry name" value="vitamin K-dependent protein S"/>
    <property type="match status" value="2"/>
</dbReference>
<keyword evidence="21" id="KW-1185">Reference proteome</keyword>
<feature type="domain" description="Sushi" evidence="19">
    <location>
        <begin position="457"/>
        <end position="515"/>
    </location>
</feature>
<dbReference type="SMART" id="SM00181">
    <property type="entry name" value="EGF"/>
    <property type="match status" value="9"/>
</dbReference>
<dbReference type="InterPro" id="IPR003599">
    <property type="entry name" value="Ig_sub"/>
</dbReference>
<dbReference type="InterPro" id="IPR036179">
    <property type="entry name" value="Ig-like_dom_sf"/>
</dbReference>
<feature type="domain" description="Ig-like" evidence="18">
    <location>
        <begin position="2052"/>
        <end position="2134"/>
    </location>
</feature>
<name>A0A3M6TKJ5_POCDA</name>
<dbReference type="SMART" id="SM00408">
    <property type="entry name" value="IGc2"/>
    <property type="match status" value="1"/>
</dbReference>
<dbReference type="PANTHER" id="PTHR24050:SF27">
    <property type="entry name" value="FIBRILLIN-1"/>
    <property type="match status" value="1"/>
</dbReference>
<dbReference type="InterPro" id="IPR000436">
    <property type="entry name" value="Sushi_SCR_CCP_dom"/>
</dbReference>
<evidence type="ECO:0000313" key="21">
    <source>
        <dbReference type="Proteomes" id="UP000275408"/>
    </source>
</evidence>
<feature type="domain" description="EGF-like" evidence="17">
    <location>
        <begin position="124"/>
        <end position="156"/>
    </location>
</feature>
<dbReference type="SUPFAM" id="SSF57184">
    <property type="entry name" value="Growth factor receptor domain"/>
    <property type="match status" value="3"/>
</dbReference>
<dbReference type="PROSITE" id="PS50026">
    <property type="entry name" value="EGF_3"/>
    <property type="match status" value="8"/>
</dbReference>
<evidence type="ECO:0000256" key="9">
    <source>
        <dbReference type="ARBA" id="ARBA00023157"/>
    </source>
</evidence>
<dbReference type="InterPro" id="IPR007110">
    <property type="entry name" value="Ig-like_dom"/>
</dbReference>
<feature type="disulfide bond" evidence="12">
    <location>
        <begin position="362"/>
        <end position="372"/>
    </location>
</feature>
<feature type="disulfide bond" evidence="12">
    <location>
        <begin position="201"/>
        <end position="211"/>
    </location>
</feature>
<proteinExistence type="predicted"/>